<comment type="caution">
    <text evidence="2">The sequence shown here is derived from an EMBL/GenBank/DDBJ whole genome shotgun (WGS) entry which is preliminary data.</text>
</comment>
<gene>
    <name evidence="2" type="ORF">Afil01_13430</name>
</gene>
<dbReference type="SUPFAM" id="SSF50118">
    <property type="entry name" value="Cell growth inhibitor/plasmid maintenance toxic component"/>
    <property type="match status" value="1"/>
</dbReference>
<evidence type="ECO:0000313" key="3">
    <source>
        <dbReference type="Proteomes" id="UP001165079"/>
    </source>
</evidence>
<feature type="domain" description="DUF1918" evidence="1">
    <location>
        <begin position="1"/>
        <end position="57"/>
    </location>
</feature>
<evidence type="ECO:0000259" key="1">
    <source>
        <dbReference type="Pfam" id="PF08940"/>
    </source>
</evidence>
<dbReference type="RefSeq" id="WP_285661713.1">
    <property type="nucleotide sequence ID" value="NZ_BSTX01000001.1"/>
</dbReference>
<sequence length="69" mass="7381">MRASVGDRLHVHGRVVGQGDRHGEIVEVRGANGEPPYVVRFSDGHQSLVFPGPDCVVLPPVTRDAPEGV</sequence>
<dbReference type="InterPro" id="IPR015035">
    <property type="entry name" value="DUF1918"/>
</dbReference>
<reference evidence="2" key="1">
    <citation type="submission" date="2023-03" db="EMBL/GenBank/DDBJ databases">
        <title>Actinorhabdospora filicis NBRC 111898.</title>
        <authorList>
            <person name="Ichikawa N."/>
            <person name="Sato H."/>
            <person name="Tonouchi N."/>
        </authorList>
    </citation>
    <scope>NUCLEOTIDE SEQUENCE</scope>
    <source>
        <strain evidence="2">NBRC 111898</strain>
    </source>
</reference>
<protein>
    <recommendedName>
        <fullName evidence="1">DUF1918 domain-containing protein</fullName>
    </recommendedName>
</protein>
<name>A0A9W6W8J1_9ACTN</name>
<organism evidence="2 3">
    <name type="scientific">Actinorhabdospora filicis</name>
    <dbReference type="NCBI Taxonomy" id="1785913"/>
    <lineage>
        <taxon>Bacteria</taxon>
        <taxon>Bacillati</taxon>
        <taxon>Actinomycetota</taxon>
        <taxon>Actinomycetes</taxon>
        <taxon>Micromonosporales</taxon>
        <taxon>Micromonosporaceae</taxon>
        <taxon>Actinorhabdospora</taxon>
    </lineage>
</organism>
<evidence type="ECO:0000313" key="2">
    <source>
        <dbReference type="EMBL" id="GLZ76536.1"/>
    </source>
</evidence>
<proteinExistence type="predicted"/>
<dbReference type="Proteomes" id="UP001165079">
    <property type="component" value="Unassembled WGS sequence"/>
</dbReference>
<dbReference type="Gene3D" id="2.30.30.440">
    <property type="entry name" value="Domain of unknown function DUF1918"/>
    <property type="match status" value="1"/>
</dbReference>
<dbReference type="AlphaFoldDB" id="A0A9W6W8J1"/>
<keyword evidence="3" id="KW-1185">Reference proteome</keyword>
<dbReference type="EMBL" id="BSTX01000001">
    <property type="protein sequence ID" value="GLZ76536.1"/>
    <property type="molecule type" value="Genomic_DNA"/>
</dbReference>
<accession>A0A9W6W8J1</accession>
<dbReference type="Pfam" id="PF08940">
    <property type="entry name" value="DUF1918"/>
    <property type="match status" value="1"/>
</dbReference>